<dbReference type="OrthoDB" id="9991235at2759"/>
<dbReference type="GO" id="GO:0006189">
    <property type="term" value="P:'de novo' IMP biosynthetic process"/>
    <property type="evidence" value="ECO:0007669"/>
    <property type="project" value="UniProtKB-UniPathway"/>
</dbReference>
<evidence type="ECO:0000256" key="8">
    <source>
        <dbReference type="ARBA" id="ARBA00023268"/>
    </source>
</evidence>
<gene>
    <name evidence="10" type="ORF">NMOB1V02_LOCUS2647</name>
</gene>
<evidence type="ECO:0000313" key="10">
    <source>
        <dbReference type="EMBL" id="CAD7274827.1"/>
    </source>
</evidence>
<dbReference type="InterPro" id="IPR000031">
    <property type="entry name" value="PurE_dom"/>
</dbReference>
<dbReference type="Pfam" id="PF00731">
    <property type="entry name" value="AIRC"/>
    <property type="match status" value="1"/>
</dbReference>
<dbReference type="GO" id="GO:0005524">
    <property type="term" value="F:ATP binding"/>
    <property type="evidence" value="ECO:0007669"/>
    <property type="project" value="UniProtKB-KW"/>
</dbReference>
<evidence type="ECO:0000256" key="7">
    <source>
        <dbReference type="ARBA" id="ARBA00022840"/>
    </source>
</evidence>
<dbReference type="InterPro" id="IPR050089">
    <property type="entry name" value="SAICAR_synthetase"/>
</dbReference>
<accession>A0A7R9GA53</accession>
<dbReference type="SMART" id="SM01001">
    <property type="entry name" value="AIRC"/>
    <property type="match status" value="1"/>
</dbReference>
<dbReference type="GO" id="GO:0004639">
    <property type="term" value="F:phosphoribosylaminoimidazolesuccinocarboxamide synthase activity"/>
    <property type="evidence" value="ECO:0007669"/>
    <property type="project" value="InterPro"/>
</dbReference>
<comment type="similarity">
    <text evidence="3">In the N-terminal section; belongs to the SAICAR synthetase family.</text>
</comment>
<dbReference type="EMBL" id="OA882345">
    <property type="protein sequence ID" value="CAD7274827.1"/>
    <property type="molecule type" value="Genomic_DNA"/>
</dbReference>
<dbReference type="SUPFAM" id="SSF52255">
    <property type="entry name" value="N5-CAIR mutase (phosphoribosylaminoimidazole carboxylase, PurE)"/>
    <property type="match status" value="1"/>
</dbReference>
<keyword evidence="11" id="KW-1185">Reference proteome</keyword>
<proteinExistence type="inferred from homology"/>
<evidence type="ECO:0000256" key="1">
    <source>
        <dbReference type="ARBA" id="ARBA00004672"/>
    </source>
</evidence>
<dbReference type="Proteomes" id="UP000678499">
    <property type="component" value="Unassembled WGS sequence"/>
</dbReference>
<dbReference type="HAMAP" id="MF_00137">
    <property type="entry name" value="SAICAR_synth"/>
    <property type="match status" value="1"/>
</dbReference>
<name>A0A7R9GA53_9CRUS</name>
<dbReference type="FunFam" id="3.30.470.20:FF:000020">
    <property type="entry name" value="Probable multifunctional protein ADE2"/>
    <property type="match status" value="1"/>
</dbReference>
<dbReference type="SUPFAM" id="SSF56104">
    <property type="entry name" value="SAICAR synthase-like"/>
    <property type="match status" value="1"/>
</dbReference>
<organism evidence="10">
    <name type="scientific">Notodromas monacha</name>
    <dbReference type="NCBI Taxonomy" id="399045"/>
    <lineage>
        <taxon>Eukaryota</taxon>
        <taxon>Metazoa</taxon>
        <taxon>Ecdysozoa</taxon>
        <taxon>Arthropoda</taxon>
        <taxon>Crustacea</taxon>
        <taxon>Oligostraca</taxon>
        <taxon>Ostracoda</taxon>
        <taxon>Podocopa</taxon>
        <taxon>Podocopida</taxon>
        <taxon>Cypridocopina</taxon>
        <taxon>Cypridoidea</taxon>
        <taxon>Cyprididae</taxon>
        <taxon>Notodromas</taxon>
    </lineage>
</organism>
<evidence type="ECO:0000259" key="9">
    <source>
        <dbReference type="SMART" id="SM01001"/>
    </source>
</evidence>
<dbReference type="EMBL" id="CAJPEX010000308">
    <property type="protein sequence ID" value="CAG0914979.1"/>
    <property type="molecule type" value="Genomic_DNA"/>
</dbReference>
<keyword evidence="6" id="KW-0658">Purine biosynthesis</keyword>
<keyword evidence="7" id="KW-0067">ATP-binding</keyword>
<evidence type="ECO:0000256" key="5">
    <source>
        <dbReference type="ARBA" id="ARBA00022741"/>
    </source>
</evidence>
<dbReference type="Gene3D" id="3.40.50.1970">
    <property type="match status" value="1"/>
</dbReference>
<dbReference type="AlphaFoldDB" id="A0A7R9GA53"/>
<dbReference type="Gene3D" id="3.30.470.20">
    <property type="entry name" value="ATP-grasp fold, B domain"/>
    <property type="match status" value="1"/>
</dbReference>
<evidence type="ECO:0000256" key="3">
    <source>
        <dbReference type="ARBA" id="ARBA00011020"/>
    </source>
</evidence>
<evidence type="ECO:0000256" key="6">
    <source>
        <dbReference type="ARBA" id="ARBA00022755"/>
    </source>
</evidence>
<evidence type="ECO:0000313" key="11">
    <source>
        <dbReference type="Proteomes" id="UP000678499"/>
    </source>
</evidence>
<sequence length="443" mass="49425">MPQISKDELLAEGKTKKIYSVKENPELVIVESKDQLTAFGGSKSHELTGKAIIANKTAVRIFHFLRSVGINSHLVEIFGDNAFLARKCTMIPIEFVIRRIATGSFLKRHVTIKEGHRFCPPRVETFFKDDAQNDPEWSFEEVGQLKVKLPNGEFRLDSISYLRQMIEGSRAIFECLEKAWSTKNCVLVDMKIEFGIDDTTGELLLADVIDNDSWRLWPEGDQRLMKDKELYRRMDVVTADGLATVLKNFKWVAEQLETFVPRPICRVILVMGSEADMPFCEKIRMECMNLGVGPVHLHVASAHKTTTATLDLISKYEGDGISTVVIAVAGRSNGLGPVISANSCIPVMNCPPPDEQWSSSDVWSSLRVPSGLGCSTVMFPQTAALQAAQILGLTNAFIWCKVRGRLLQNQLLVFRSDDKILFKGSPEIPAFPFEDAEANQNGN</sequence>
<comment type="pathway">
    <text evidence="2">Purine metabolism; IMP biosynthesis via de novo pathway; 5-amino-1-(5-phospho-D-ribosyl)imidazole-4-carboxylate from 5-amino-1-(5-phospho-D-ribosyl)imidazole (carboxylase route): step 1/1.</text>
</comment>
<keyword evidence="8" id="KW-0511">Multifunctional enzyme</keyword>
<protein>
    <recommendedName>
        <fullName evidence="9">PurE domain-containing protein</fullName>
    </recommendedName>
</protein>
<keyword evidence="4" id="KW-0436">Ligase</keyword>
<dbReference type="Pfam" id="PF01259">
    <property type="entry name" value="SAICAR_synt"/>
    <property type="match status" value="1"/>
</dbReference>
<evidence type="ECO:0000256" key="2">
    <source>
        <dbReference type="ARBA" id="ARBA00004747"/>
    </source>
</evidence>
<dbReference type="PANTHER" id="PTHR43599:SF3">
    <property type="entry name" value="SI:DKEY-6E2.2"/>
    <property type="match status" value="1"/>
</dbReference>
<dbReference type="PROSITE" id="PS01057">
    <property type="entry name" value="SAICAR_SYNTHETASE_1"/>
    <property type="match status" value="1"/>
</dbReference>
<evidence type="ECO:0000256" key="4">
    <source>
        <dbReference type="ARBA" id="ARBA00022598"/>
    </source>
</evidence>
<dbReference type="InterPro" id="IPR028923">
    <property type="entry name" value="SAICAR_synt/ADE2_N"/>
</dbReference>
<dbReference type="CDD" id="cd01416">
    <property type="entry name" value="SAICAR_synt_Ade5"/>
    <property type="match status" value="1"/>
</dbReference>
<feature type="domain" description="PurE" evidence="9">
    <location>
        <begin position="265"/>
        <end position="413"/>
    </location>
</feature>
<dbReference type="GO" id="GO:0005829">
    <property type="term" value="C:cytosol"/>
    <property type="evidence" value="ECO:0007669"/>
    <property type="project" value="TreeGrafter"/>
</dbReference>
<reference evidence="10" key="1">
    <citation type="submission" date="2020-11" db="EMBL/GenBank/DDBJ databases">
        <authorList>
            <person name="Tran Van P."/>
        </authorList>
    </citation>
    <scope>NUCLEOTIDE SEQUENCE</scope>
</reference>
<dbReference type="PROSITE" id="PS01058">
    <property type="entry name" value="SAICAR_SYNTHETASE_2"/>
    <property type="match status" value="1"/>
</dbReference>
<dbReference type="PANTHER" id="PTHR43599">
    <property type="entry name" value="MULTIFUNCTIONAL PROTEIN ADE2"/>
    <property type="match status" value="1"/>
</dbReference>
<dbReference type="InterPro" id="IPR018236">
    <property type="entry name" value="SAICAR_synthetase_CS"/>
</dbReference>
<keyword evidence="5" id="KW-0547">Nucleotide-binding</keyword>
<dbReference type="UniPathway" id="UPA00074">
    <property type="reaction ID" value="UER00130"/>
</dbReference>
<comment type="pathway">
    <text evidence="1">Purine metabolism; IMP biosynthesis via de novo pathway; 5-amino-1-(5-phospho-D-ribosyl)imidazole-4-carboxamide from 5-amino-1-(5-phospho-D-ribosyl)imidazole-4-carboxylate: step 1/2.</text>
</comment>
<dbReference type="Gene3D" id="3.30.200.20">
    <property type="entry name" value="Phosphorylase Kinase, domain 1"/>
    <property type="match status" value="1"/>
</dbReference>